<keyword evidence="2" id="KW-1185">Reference proteome</keyword>
<reference evidence="1 2" key="1">
    <citation type="submission" date="2018-12" db="EMBL/GenBank/DDBJ databases">
        <authorList>
            <consortium name="Pathogen Informatics"/>
        </authorList>
    </citation>
    <scope>NUCLEOTIDE SEQUENCE [LARGE SCALE GENOMIC DNA]</scope>
    <source>
        <strain evidence="1 2">NCTC3166</strain>
    </source>
</reference>
<dbReference type="Proteomes" id="UP000270025">
    <property type="component" value="Chromosome"/>
</dbReference>
<proteinExistence type="predicted"/>
<sequence length="58" mass="6598">MKTKLFIYRAWKQPLEDFEQEVNDFLATVQLVDVKISGATLGSSEDMSAQTTLLVVYQ</sequence>
<gene>
    <name evidence="1" type="ORF">NCTC3166_00867</name>
</gene>
<dbReference type="EMBL" id="LR134266">
    <property type="protein sequence ID" value="VED67052.1"/>
    <property type="molecule type" value="Genomic_DNA"/>
</dbReference>
<evidence type="ECO:0000313" key="2">
    <source>
        <dbReference type="Proteomes" id="UP000270025"/>
    </source>
</evidence>
<accession>A0A3S4ND24</accession>
<protein>
    <recommendedName>
        <fullName evidence="3">Phage protein</fullName>
    </recommendedName>
</protein>
<evidence type="ECO:0000313" key="1">
    <source>
        <dbReference type="EMBL" id="VED67052.1"/>
    </source>
</evidence>
<organism evidence="1 2">
    <name type="scientific">Streptococcus viridans</name>
    <dbReference type="NCBI Taxonomy" id="78535"/>
    <lineage>
        <taxon>Bacteria</taxon>
        <taxon>Bacillati</taxon>
        <taxon>Bacillota</taxon>
        <taxon>Bacilli</taxon>
        <taxon>Lactobacillales</taxon>
        <taxon>Streptococcaceae</taxon>
        <taxon>Streptococcus</taxon>
    </lineage>
</organism>
<name>A0A3S4ND24_9STRE</name>
<dbReference type="RefSeq" id="WP_164555432.1">
    <property type="nucleotide sequence ID" value="NZ_LR134266.1"/>
</dbReference>
<dbReference type="KEGG" id="svf:NCTC3166_00867"/>
<evidence type="ECO:0008006" key="3">
    <source>
        <dbReference type="Google" id="ProtNLM"/>
    </source>
</evidence>
<dbReference type="AlphaFoldDB" id="A0A3S4ND24"/>